<proteinExistence type="predicted"/>
<dbReference type="Proteomes" id="UP000254508">
    <property type="component" value="Chromosome"/>
</dbReference>
<dbReference type="RefSeq" id="WP_115415238.1">
    <property type="nucleotide sequence ID" value="NZ_CP031357.1"/>
</dbReference>
<evidence type="ECO:0000313" key="3">
    <source>
        <dbReference type="Proteomes" id="UP000254508"/>
    </source>
</evidence>
<dbReference type="Pfam" id="PF12728">
    <property type="entry name" value="HTH_17"/>
    <property type="match status" value="1"/>
</dbReference>
<reference evidence="3" key="1">
    <citation type="submission" date="2018-07" db="EMBL/GenBank/DDBJ databases">
        <title>Genome sequence of Erythrobacter strain YH-07, an antagonistic bacterium isolated from Yellow Sea.</title>
        <authorList>
            <person name="Tang T."/>
            <person name="Liu Q."/>
            <person name="Sun X."/>
        </authorList>
    </citation>
    <scope>NUCLEOTIDE SEQUENCE [LARGE SCALE GENOMIC DNA]</scope>
    <source>
        <strain evidence="3">YH-07</strain>
    </source>
</reference>
<dbReference type="OrthoDB" id="7226381at2"/>
<dbReference type="NCBIfam" id="TIGR01764">
    <property type="entry name" value="excise"/>
    <property type="match status" value="1"/>
</dbReference>
<dbReference type="InterPro" id="IPR041657">
    <property type="entry name" value="HTH_17"/>
</dbReference>
<dbReference type="GO" id="GO:0003677">
    <property type="term" value="F:DNA binding"/>
    <property type="evidence" value="ECO:0007669"/>
    <property type="project" value="UniProtKB-KW"/>
</dbReference>
<dbReference type="AlphaFoldDB" id="A0A345YAU3"/>
<keyword evidence="3" id="KW-1185">Reference proteome</keyword>
<accession>A0A345YAU3</accession>
<protein>
    <submittedName>
        <fullName evidence="2">DNA-binding protein</fullName>
    </submittedName>
</protein>
<sequence length="61" mass="6739">MSKIEPMLTSVESAREALGLGRTTLYSLINEGRLETVKLGRRTLVKVSSMKDLIEETEAVS</sequence>
<feature type="domain" description="Helix-turn-helix" evidence="1">
    <location>
        <begin position="10"/>
        <end position="56"/>
    </location>
</feature>
<dbReference type="EMBL" id="CP031357">
    <property type="protein sequence ID" value="AXK41045.1"/>
    <property type="molecule type" value="Genomic_DNA"/>
</dbReference>
<organism evidence="2 3">
    <name type="scientific">Erythrobacter aureus</name>
    <dbReference type="NCBI Taxonomy" id="2182384"/>
    <lineage>
        <taxon>Bacteria</taxon>
        <taxon>Pseudomonadati</taxon>
        <taxon>Pseudomonadota</taxon>
        <taxon>Alphaproteobacteria</taxon>
        <taxon>Sphingomonadales</taxon>
        <taxon>Erythrobacteraceae</taxon>
        <taxon>Erythrobacter/Porphyrobacter group</taxon>
        <taxon>Erythrobacter</taxon>
    </lineage>
</organism>
<evidence type="ECO:0000259" key="1">
    <source>
        <dbReference type="Pfam" id="PF12728"/>
    </source>
</evidence>
<dbReference type="InterPro" id="IPR010093">
    <property type="entry name" value="SinI_DNA-bd"/>
</dbReference>
<keyword evidence="2" id="KW-0238">DNA-binding</keyword>
<name>A0A345YAU3_9SPHN</name>
<dbReference type="KEGG" id="err:DVR09_00715"/>
<evidence type="ECO:0000313" key="2">
    <source>
        <dbReference type="EMBL" id="AXK41045.1"/>
    </source>
</evidence>
<gene>
    <name evidence="2" type="ORF">DVR09_00715</name>
</gene>